<dbReference type="OMA" id="FEANDWL"/>
<dbReference type="Pfam" id="PF07735">
    <property type="entry name" value="FBA_2"/>
    <property type="match status" value="1"/>
</dbReference>
<dbReference type="EMBL" id="DS268468">
    <property type="protein sequence ID" value="EFP07275.1"/>
    <property type="molecule type" value="Genomic_DNA"/>
</dbReference>
<keyword evidence="2" id="KW-1185">Reference proteome</keyword>
<dbReference type="AlphaFoldDB" id="E3MR67"/>
<dbReference type="InterPro" id="IPR012885">
    <property type="entry name" value="F-box_Sdz-33"/>
</dbReference>
<dbReference type="HOGENOM" id="CLU_028840_1_3_1"/>
<dbReference type="InterPro" id="IPR053222">
    <property type="entry name" value="Zygotic_Embryogenesis-Asso"/>
</dbReference>
<gene>
    <name evidence="1" type="ORF">CRE_13539</name>
</gene>
<dbReference type="PANTHER" id="PTHR22899:SF0">
    <property type="entry name" value="F-BOX ASSOCIATED DOMAIN-CONTAINING PROTEIN-RELATED"/>
    <property type="match status" value="1"/>
</dbReference>
<organism evidence="2">
    <name type="scientific">Caenorhabditis remanei</name>
    <name type="common">Caenorhabditis vulgaris</name>
    <dbReference type="NCBI Taxonomy" id="31234"/>
    <lineage>
        <taxon>Eukaryota</taxon>
        <taxon>Metazoa</taxon>
        <taxon>Ecdysozoa</taxon>
        <taxon>Nematoda</taxon>
        <taxon>Chromadorea</taxon>
        <taxon>Rhabditida</taxon>
        <taxon>Rhabditina</taxon>
        <taxon>Rhabditomorpha</taxon>
        <taxon>Rhabditoidea</taxon>
        <taxon>Rhabditidae</taxon>
        <taxon>Peloderinae</taxon>
        <taxon>Caenorhabditis</taxon>
    </lineage>
</organism>
<dbReference type="PANTHER" id="PTHR22899">
    <property type="entry name" value="CYCLIN-RELATED F-BOX FAMILY"/>
    <property type="match status" value="1"/>
</dbReference>
<dbReference type="InterPro" id="IPR001810">
    <property type="entry name" value="F-box_dom"/>
</dbReference>
<evidence type="ECO:0000313" key="2">
    <source>
        <dbReference type="Proteomes" id="UP000008281"/>
    </source>
</evidence>
<name>E3MR67_CAERE</name>
<dbReference type="Pfam" id="PF00646">
    <property type="entry name" value="F-box"/>
    <property type="match status" value="1"/>
</dbReference>
<dbReference type="OrthoDB" id="5908252at2759"/>
<dbReference type="PROSITE" id="PS50181">
    <property type="entry name" value="FBOX"/>
    <property type="match status" value="1"/>
</dbReference>
<reference evidence="1" key="1">
    <citation type="submission" date="2007-07" db="EMBL/GenBank/DDBJ databases">
        <title>PCAP assembly of the Caenorhabditis remanei genome.</title>
        <authorList>
            <consortium name="The Caenorhabditis remanei Sequencing Consortium"/>
            <person name="Wilson R.K."/>
        </authorList>
    </citation>
    <scope>NUCLEOTIDE SEQUENCE [LARGE SCALE GENOMIC DNA]</scope>
    <source>
        <strain evidence="1">PB4641</strain>
    </source>
</reference>
<evidence type="ECO:0000313" key="1">
    <source>
        <dbReference type="EMBL" id="EFP07275.1"/>
    </source>
</evidence>
<dbReference type="Proteomes" id="UP000008281">
    <property type="component" value="Unassembled WGS sequence"/>
</dbReference>
<protein>
    <submittedName>
        <fullName evidence="1">Uncharacterized protein</fullName>
    </submittedName>
</protein>
<accession>E3MR67</accession>
<sequence length="337" mass="39409">MAKNVVSPLRLLKLPEKVIHEVLCNLEINEAISFSLCSQKTKNLFHSLKQYKVENLKMRICTEVRIHGIFNGMDCYFVFNKNPIPQIGRSYVKDMRQSEMLYLCMNITKFEWRNRGFDVGDWIKHLLFIFNQASLIELYIASNSVVWSLDSLCRTIQGIETYKLFFAFLVPDYNFRSIMDTVRNFRAIVLRRNPFENKLDLQKVLMQNLDSIKCHRLDLDDVLICNSLIIFCIVPNIKQKGLNRLLKLFIFGAMPRLKHLRFVYMNRFSGPLQEETVMKGITYTVQEPNVIRTFRESPASEEINIRGGFDFQRADGTKATVILLDGDAKSFDIFVWD</sequence>
<proteinExistence type="predicted"/>